<evidence type="ECO:0000313" key="2">
    <source>
        <dbReference type="EMBL" id="KMZ63128.1"/>
    </source>
</evidence>
<organism evidence="2 3">
    <name type="scientific">Zostera marina</name>
    <name type="common">Eelgrass</name>
    <dbReference type="NCBI Taxonomy" id="29655"/>
    <lineage>
        <taxon>Eukaryota</taxon>
        <taxon>Viridiplantae</taxon>
        <taxon>Streptophyta</taxon>
        <taxon>Embryophyta</taxon>
        <taxon>Tracheophyta</taxon>
        <taxon>Spermatophyta</taxon>
        <taxon>Magnoliopsida</taxon>
        <taxon>Liliopsida</taxon>
        <taxon>Zosteraceae</taxon>
        <taxon>Zostera</taxon>
    </lineage>
</organism>
<dbReference type="EMBL" id="LFYR01001270">
    <property type="protein sequence ID" value="KMZ63128.1"/>
    <property type="molecule type" value="Genomic_DNA"/>
</dbReference>
<dbReference type="OMA" id="EVNMICL"/>
<dbReference type="Proteomes" id="UP000036987">
    <property type="component" value="Unassembled WGS sequence"/>
</dbReference>
<evidence type="ECO:0000313" key="3">
    <source>
        <dbReference type="Proteomes" id="UP000036987"/>
    </source>
</evidence>
<evidence type="ECO:0000256" key="1">
    <source>
        <dbReference type="SAM" id="MobiDB-lite"/>
    </source>
</evidence>
<dbReference type="PANTHER" id="PTHR46932">
    <property type="entry name" value="HEAVY METAL-ASSOCIATED ISOPRENYLATED PLANT PROTEIN 47"/>
    <property type="match status" value="1"/>
</dbReference>
<evidence type="ECO:0008006" key="4">
    <source>
        <dbReference type="Google" id="ProtNLM"/>
    </source>
</evidence>
<keyword evidence="3" id="KW-1185">Reference proteome</keyword>
<gene>
    <name evidence="2" type="ORF">ZOSMA_425G00020</name>
</gene>
<comment type="caution">
    <text evidence="2">The sequence shown here is derived from an EMBL/GenBank/DDBJ whole genome shotgun (WGS) entry which is preliminary data.</text>
</comment>
<accession>A0A0K9P2D2</accession>
<dbReference type="InterPro" id="IPR042885">
    <property type="entry name" value="HIPP47/16"/>
</dbReference>
<feature type="region of interest" description="Disordered" evidence="1">
    <location>
        <begin position="84"/>
        <end position="113"/>
    </location>
</feature>
<proteinExistence type="predicted"/>
<dbReference type="PANTHER" id="PTHR46932:SF12">
    <property type="entry name" value="HEAVY METAL-ASSOCIATED ISOPRENYLATED PLANT PROTEIN 47"/>
    <property type="match status" value="1"/>
</dbReference>
<name>A0A0K9P2D2_ZOSMR</name>
<sequence>MKQKIVIKVPAHCDRCRKKAMELAAKEGVESVTLQGKDKDEVVVVGEDVDSACLTTRLRKKLGYANILTIEEVDEEKILKEKLEKKEKEEEEKKQKEEKEKKIKEQEEKEKEEYERYKQIKKRCFLASLNLDCNCSECAKPCVQLVPSFPYHYRR</sequence>
<protein>
    <recommendedName>
        <fullName evidence="4">HMA domain-containing protein</fullName>
    </recommendedName>
</protein>
<dbReference type="STRING" id="29655.A0A0K9P2D2"/>
<dbReference type="Gene3D" id="3.30.70.100">
    <property type="match status" value="1"/>
</dbReference>
<dbReference type="AlphaFoldDB" id="A0A0K9P2D2"/>
<reference evidence="3" key="1">
    <citation type="journal article" date="2016" name="Nature">
        <title>The genome of the seagrass Zostera marina reveals angiosperm adaptation to the sea.</title>
        <authorList>
            <person name="Olsen J.L."/>
            <person name="Rouze P."/>
            <person name="Verhelst B."/>
            <person name="Lin Y.-C."/>
            <person name="Bayer T."/>
            <person name="Collen J."/>
            <person name="Dattolo E."/>
            <person name="De Paoli E."/>
            <person name="Dittami S."/>
            <person name="Maumus F."/>
            <person name="Michel G."/>
            <person name="Kersting A."/>
            <person name="Lauritano C."/>
            <person name="Lohaus R."/>
            <person name="Toepel M."/>
            <person name="Tonon T."/>
            <person name="Vanneste K."/>
            <person name="Amirebrahimi M."/>
            <person name="Brakel J."/>
            <person name="Bostroem C."/>
            <person name="Chovatia M."/>
            <person name="Grimwood J."/>
            <person name="Jenkins J.W."/>
            <person name="Jueterbock A."/>
            <person name="Mraz A."/>
            <person name="Stam W.T."/>
            <person name="Tice H."/>
            <person name="Bornberg-Bauer E."/>
            <person name="Green P.J."/>
            <person name="Pearson G.A."/>
            <person name="Procaccini G."/>
            <person name="Duarte C.M."/>
            <person name="Schmutz J."/>
            <person name="Reusch T.B.H."/>
            <person name="Van de Peer Y."/>
        </authorList>
    </citation>
    <scope>NUCLEOTIDE SEQUENCE [LARGE SCALE GENOMIC DNA]</scope>
    <source>
        <strain evidence="3">cv. Finnish</strain>
    </source>
</reference>
<dbReference type="OrthoDB" id="692882at2759"/>